<evidence type="ECO:0000313" key="2">
    <source>
        <dbReference type="EMBL" id="SFQ54477.1"/>
    </source>
</evidence>
<dbReference type="GeneID" id="93704650"/>
<reference evidence="2 3" key="1">
    <citation type="submission" date="2016-10" db="EMBL/GenBank/DDBJ databases">
        <authorList>
            <person name="Varghese N."/>
            <person name="Submissions S."/>
        </authorList>
    </citation>
    <scope>NUCLEOTIDE SEQUENCE [LARGE SCALE GENOMIC DNA]</scope>
    <source>
        <strain evidence="2 3">DSM 13796</strain>
    </source>
</reference>
<dbReference type="RefSeq" id="WP_264158241.1">
    <property type="nucleotide sequence ID" value="NZ_FOXX01000004.1"/>
</dbReference>
<evidence type="ECO:0000256" key="1">
    <source>
        <dbReference type="SAM" id="MobiDB-lite"/>
    </source>
</evidence>
<name>A0A1I5ZEB0_9BACI</name>
<evidence type="ECO:0000313" key="3">
    <source>
        <dbReference type="Proteomes" id="UP000182762"/>
    </source>
</evidence>
<organism evidence="2 3">
    <name type="scientific">Priestia endophytica DSM 13796</name>
    <dbReference type="NCBI Taxonomy" id="1121089"/>
    <lineage>
        <taxon>Bacteria</taxon>
        <taxon>Bacillati</taxon>
        <taxon>Bacillota</taxon>
        <taxon>Bacilli</taxon>
        <taxon>Bacillales</taxon>
        <taxon>Bacillaceae</taxon>
        <taxon>Priestia</taxon>
    </lineage>
</organism>
<protein>
    <submittedName>
        <fullName evidence="2">Uncharacterized protein</fullName>
    </submittedName>
</protein>
<accession>A0A1I5ZEB0</accession>
<sequence length="41" mass="4895">MKNRDKSIRKKRLLKEYLKKQLKNLRPKPAKKPASNYKPSA</sequence>
<feature type="region of interest" description="Disordered" evidence="1">
    <location>
        <begin position="20"/>
        <end position="41"/>
    </location>
</feature>
<dbReference type="Proteomes" id="UP000182762">
    <property type="component" value="Unassembled WGS sequence"/>
</dbReference>
<comment type="caution">
    <text evidence="2">The sequence shown here is derived from an EMBL/GenBank/DDBJ whole genome shotgun (WGS) entry which is preliminary data.</text>
</comment>
<feature type="compositionally biased region" description="Basic residues" evidence="1">
    <location>
        <begin position="20"/>
        <end position="31"/>
    </location>
</feature>
<keyword evidence="3" id="KW-1185">Reference proteome</keyword>
<gene>
    <name evidence="2" type="ORF">SAMN02745910_01935</name>
</gene>
<dbReference type="EMBL" id="FOXX01000004">
    <property type="protein sequence ID" value="SFQ54477.1"/>
    <property type="molecule type" value="Genomic_DNA"/>
</dbReference>
<proteinExistence type="predicted"/>